<keyword evidence="5 6" id="KW-0472">Membrane</keyword>
<dbReference type="OrthoDB" id="8534919at2"/>
<dbReference type="Pfam" id="PF00482">
    <property type="entry name" value="T2SSF"/>
    <property type="match status" value="1"/>
</dbReference>
<organism evidence="8 9">
    <name type="scientific">Pseudomonas mandelii JR-1</name>
    <dbReference type="NCBI Taxonomy" id="1147786"/>
    <lineage>
        <taxon>Bacteria</taxon>
        <taxon>Pseudomonadati</taxon>
        <taxon>Pseudomonadota</taxon>
        <taxon>Gammaproteobacteria</taxon>
        <taxon>Pseudomonadales</taxon>
        <taxon>Pseudomonadaceae</taxon>
        <taxon>Pseudomonas</taxon>
    </lineage>
</organism>
<feature type="transmembrane region" description="Helical" evidence="6">
    <location>
        <begin position="118"/>
        <end position="136"/>
    </location>
</feature>
<dbReference type="InterPro" id="IPR018076">
    <property type="entry name" value="T2SS_GspF_dom"/>
</dbReference>
<keyword evidence="3 6" id="KW-0812">Transmembrane</keyword>
<keyword evidence="4 6" id="KW-1133">Transmembrane helix</keyword>
<dbReference type="AlphaFoldDB" id="A0A024EBD4"/>
<reference evidence="8 9" key="1">
    <citation type="journal article" date="2012" name="J. Bacteriol.">
        <title>Genome sequence of cold-adapted Pseudomonas mandelii strain JR-1.</title>
        <authorList>
            <person name="Jang S.H."/>
            <person name="Kim J."/>
            <person name="Kim J."/>
            <person name="Hong S."/>
            <person name="Lee C."/>
        </authorList>
    </citation>
    <scope>NUCLEOTIDE SEQUENCE [LARGE SCALE GENOMIC DNA]</scope>
    <source>
        <strain evidence="8 9">JR-1</strain>
    </source>
</reference>
<dbReference type="GO" id="GO:0005886">
    <property type="term" value="C:plasma membrane"/>
    <property type="evidence" value="ECO:0007669"/>
    <property type="project" value="UniProtKB-SubCell"/>
</dbReference>
<evidence type="ECO:0000256" key="3">
    <source>
        <dbReference type="ARBA" id="ARBA00022692"/>
    </source>
</evidence>
<proteinExistence type="predicted"/>
<dbReference type="PANTHER" id="PTHR35007:SF2">
    <property type="entry name" value="PILUS ASSEMBLE PROTEIN"/>
    <property type="match status" value="1"/>
</dbReference>
<evidence type="ECO:0000256" key="4">
    <source>
        <dbReference type="ARBA" id="ARBA00022989"/>
    </source>
</evidence>
<gene>
    <name evidence="8" type="ORF">OU5_2806</name>
</gene>
<sequence length="296" mass="32837">MKIPLLISALLFMAAALLLLGSLLDQRRRARQVAQRLDGKAVDHDRVGHWLQALGNSRIGQRSVNLDNETQTLLNRLGWRSARRRSQFAAFQVGVPVLALVLALLIQSVFYPSVQNHWIAPLFATAIGYLLPKRLLAAASQRRQKQLALEISTFIPLLRILFESGMAVEQSLRVLSQEGKQLMPALTHELRLVLARVDSGLELGEELSKASRLLAVDEFTDTCVILQQLIHQGGGAMKSLLALKQLFDDRRLTRLQEYISKMSAKMSVVMMLFLFPALLIVLAGPGFTALARAIGS</sequence>
<dbReference type="Proteomes" id="UP000026913">
    <property type="component" value="Chromosome"/>
</dbReference>
<accession>A0A024EBD4</accession>
<evidence type="ECO:0000259" key="7">
    <source>
        <dbReference type="Pfam" id="PF00482"/>
    </source>
</evidence>
<feature type="transmembrane region" description="Helical" evidence="6">
    <location>
        <begin position="6"/>
        <end position="24"/>
    </location>
</feature>
<dbReference type="KEGG" id="pman:OU5_2806"/>
<dbReference type="PANTHER" id="PTHR35007">
    <property type="entry name" value="INTEGRAL MEMBRANE PROTEIN-RELATED"/>
    <property type="match status" value="1"/>
</dbReference>
<keyword evidence="2" id="KW-1003">Cell membrane</keyword>
<evidence type="ECO:0000256" key="2">
    <source>
        <dbReference type="ARBA" id="ARBA00022475"/>
    </source>
</evidence>
<evidence type="ECO:0000256" key="5">
    <source>
        <dbReference type="ARBA" id="ARBA00023136"/>
    </source>
</evidence>
<feature type="transmembrane region" description="Helical" evidence="6">
    <location>
        <begin position="88"/>
        <end position="106"/>
    </location>
</feature>
<evidence type="ECO:0000313" key="8">
    <source>
        <dbReference type="EMBL" id="AHZ69885.1"/>
    </source>
</evidence>
<feature type="transmembrane region" description="Helical" evidence="6">
    <location>
        <begin position="268"/>
        <end position="294"/>
    </location>
</feature>
<name>A0A024EBD4_9PSED</name>
<evidence type="ECO:0000256" key="1">
    <source>
        <dbReference type="ARBA" id="ARBA00004651"/>
    </source>
</evidence>
<feature type="domain" description="Type II secretion system protein GspF" evidence="7">
    <location>
        <begin position="154"/>
        <end position="282"/>
    </location>
</feature>
<dbReference type="RefSeq" id="WP_010463834.1">
    <property type="nucleotide sequence ID" value="NZ_CP005960.1"/>
</dbReference>
<dbReference type="HOGENOM" id="CLU_056917_2_0_6"/>
<dbReference type="EMBL" id="CP005960">
    <property type="protein sequence ID" value="AHZ69885.1"/>
    <property type="molecule type" value="Genomic_DNA"/>
</dbReference>
<evidence type="ECO:0000256" key="6">
    <source>
        <dbReference type="SAM" id="Phobius"/>
    </source>
</evidence>
<evidence type="ECO:0000313" key="9">
    <source>
        <dbReference type="Proteomes" id="UP000026913"/>
    </source>
</evidence>
<comment type="subcellular location">
    <subcellularLocation>
        <location evidence="1">Cell membrane</location>
        <topology evidence="1">Multi-pass membrane protein</topology>
    </subcellularLocation>
</comment>
<protein>
    <recommendedName>
        <fullName evidence="7">Type II secretion system protein GspF domain-containing protein</fullName>
    </recommendedName>
</protein>